<dbReference type="EMBL" id="JABSTU010000002">
    <property type="protein sequence ID" value="KAH8037786.1"/>
    <property type="molecule type" value="Genomic_DNA"/>
</dbReference>
<evidence type="ECO:0000313" key="2">
    <source>
        <dbReference type="EMBL" id="KAH8037786.1"/>
    </source>
</evidence>
<name>A0A9J6EU19_RHIMP</name>
<accession>A0A9J6EU19</accession>
<feature type="region of interest" description="Disordered" evidence="1">
    <location>
        <begin position="160"/>
        <end position="191"/>
    </location>
</feature>
<proteinExistence type="predicted"/>
<protein>
    <submittedName>
        <fullName evidence="2">Uncharacterized protein</fullName>
    </submittedName>
</protein>
<feature type="compositionally biased region" description="Basic and acidic residues" evidence="1">
    <location>
        <begin position="1"/>
        <end position="23"/>
    </location>
</feature>
<gene>
    <name evidence="2" type="ORF">HPB51_017286</name>
</gene>
<feature type="region of interest" description="Disordered" evidence="1">
    <location>
        <begin position="1"/>
        <end position="34"/>
    </location>
</feature>
<evidence type="ECO:0000256" key="1">
    <source>
        <dbReference type="SAM" id="MobiDB-lite"/>
    </source>
</evidence>
<sequence>MGRTGDTAKEVRGRGTDWRELHGTRRSRTAGRSERATLEPGNFRDKAIQQLIVEWNKEMWMIVPTVVTSDEVTRKQAHTDLTAKMSSTPSKSSSATASPPPVLLLVEEDPKSLIRFRRVVPVVGLVGSELRDRLDEDDFLFPLSSSDLLPDSVWPQEQLSSSALRTTRRKKEKEGRREVIRNGALLKGTRE</sequence>
<organism evidence="2 3">
    <name type="scientific">Rhipicephalus microplus</name>
    <name type="common">Cattle tick</name>
    <name type="synonym">Boophilus microplus</name>
    <dbReference type="NCBI Taxonomy" id="6941"/>
    <lineage>
        <taxon>Eukaryota</taxon>
        <taxon>Metazoa</taxon>
        <taxon>Ecdysozoa</taxon>
        <taxon>Arthropoda</taxon>
        <taxon>Chelicerata</taxon>
        <taxon>Arachnida</taxon>
        <taxon>Acari</taxon>
        <taxon>Parasitiformes</taxon>
        <taxon>Ixodida</taxon>
        <taxon>Ixodoidea</taxon>
        <taxon>Ixodidae</taxon>
        <taxon>Rhipicephalinae</taxon>
        <taxon>Rhipicephalus</taxon>
        <taxon>Boophilus</taxon>
    </lineage>
</organism>
<dbReference type="Proteomes" id="UP000821866">
    <property type="component" value="Chromosome 10"/>
</dbReference>
<reference evidence="2" key="2">
    <citation type="submission" date="2021-09" db="EMBL/GenBank/DDBJ databases">
        <authorList>
            <person name="Jia N."/>
            <person name="Wang J."/>
            <person name="Shi W."/>
            <person name="Du L."/>
            <person name="Sun Y."/>
            <person name="Zhan W."/>
            <person name="Jiang J."/>
            <person name="Wang Q."/>
            <person name="Zhang B."/>
            <person name="Ji P."/>
            <person name="Sakyi L.B."/>
            <person name="Cui X."/>
            <person name="Yuan T."/>
            <person name="Jiang B."/>
            <person name="Yang W."/>
            <person name="Lam T.T.-Y."/>
            <person name="Chang Q."/>
            <person name="Ding S."/>
            <person name="Wang X."/>
            <person name="Zhu J."/>
            <person name="Ruan X."/>
            <person name="Zhao L."/>
            <person name="Wei J."/>
            <person name="Que T."/>
            <person name="Du C."/>
            <person name="Cheng J."/>
            <person name="Dai P."/>
            <person name="Han X."/>
            <person name="Huang E."/>
            <person name="Gao Y."/>
            <person name="Liu J."/>
            <person name="Shao H."/>
            <person name="Ye R."/>
            <person name="Li L."/>
            <person name="Wei W."/>
            <person name="Wang X."/>
            <person name="Wang C."/>
            <person name="Huo Q."/>
            <person name="Li W."/>
            <person name="Guo W."/>
            <person name="Chen H."/>
            <person name="Chen S."/>
            <person name="Zhou L."/>
            <person name="Zhou L."/>
            <person name="Ni X."/>
            <person name="Tian J."/>
            <person name="Zhou Y."/>
            <person name="Sheng Y."/>
            <person name="Liu T."/>
            <person name="Pan Y."/>
            <person name="Xia L."/>
            <person name="Li J."/>
            <person name="Zhao F."/>
            <person name="Cao W."/>
        </authorList>
    </citation>
    <scope>NUCLEOTIDE SEQUENCE</scope>
    <source>
        <strain evidence="2">Rmic-2018</strain>
        <tissue evidence="2">Larvae</tissue>
    </source>
</reference>
<keyword evidence="3" id="KW-1185">Reference proteome</keyword>
<dbReference type="AlphaFoldDB" id="A0A9J6EU19"/>
<reference evidence="2" key="1">
    <citation type="journal article" date="2020" name="Cell">
        <title>Large-Scale Comparative Analyses of Tick Genomes Elucidate Their Genetic Diversity and Vector Capacities.</title>
        <authorList>
            <consortium name="Tick Genome and Microbiome Consortium (TIGMIC)"/>
            <person name="Jia N."/>
            <person name="Wang J."/>
            <person name="Shi W."/>
            <person name="Du L."/>
            <person name="Sun Y."/>
            <person name="Zhan W."/>
            <person name="Jiang J.F."/>
            <person name="Wang Q."/>
            <person name="Zhang B."/>
            <person name="Ji P."/>
            <person name="Bell-Sakyi L."/>
            <person name="Cui X.M."/>
            <person name="Yuan T.T."/>
            <person name="Jiang B.G."/>
            <person name="Yang W.F."/>
            <person name="Lam T.T."/>
            <person name="Chang Q.C."/>
            <person name="Ding S.J."/>
            <person name="Wang X.J."/>
            <person name="Zhu J.G."/>
            <person name="Ruan X.D."/>
            <person name="Zhao L."/>
            <person name="Wei J.T."/>
            <person name="Ye R.Z."/>
            <person name="Que T.C."/>
            <person name="Du C.H."/>
            <person name="Zhou Y.H."/>
            <person name="Cheng J.X."/>
            <person name="Dai P.F."/>
            <person name="Guo W.B."/>
            <person name="Han X.H."/>
            <person name="Huang E.J."/>
            <person name="Li L.F."/>
            <person name="Wei W."/>
            <person name="Gao Y.C."/>
            <person name="Liu J.Z."/>
            <person name="Shao H.Z."/>
            <person name="Wang X."/>
            <person name="Wang C.C."/>
            <person name="Yang T.C."/>
            <person name="Huo Q.B."/>
            <person name="Li W."/>
            <person name="Chen H.Y."/>
            <person name="Chen S.E."/>
            <person name="Zhou L.G."/>
            <person name="Ni X.B."/>
            <person name="Tian J.H."/>
            <person name="Sheng Y."/>
            <person name="Liu T."/>
            <person name="Pan Y.S."/>
            <person name="Xia L.Y."/>
            <person name="Li J."/>
            <person name="Zhao F."/>
            <person name="Cao W.C."/>
        </authorList>
    </citation>
    <scope>NUCLEOTIDE SEQUENCE</scope>
    <source>
        <strain evidence="2">Rmic-2018</strain>
    </source>
</reference>
<evidence type="ECO:0000313" key="3">
    <source>
        <dbReference type="Proteomes" id="UP000821866"/>
    </source>
</evidence>
<comment type="caution">
    <text evidence="2">The sequence shown here is derived from an EMBL/GenBank/DDBJ whole genome shotgun (WGS) entry which is preliminary data.</text>
</comment>